<keyword evidence="1" id="KW-1133">Transmembrane helix</keyword>
<keyword evidence="1" id="KW-0472">Membrane</keyword>
<evidence type="ECO:0000256" key="1">
    <source>
        <dbReference type="SAM" id="Phobius"/>
    </source>
</evidence>
<dbReference type="AlphaFoldDB" id="A0AAD7Q7N5"/>
<feature type="transmembrane region" description="Helical" evidence="1">
    <location>
        <begin position="80"/>
        <end position="98"/>
    </location>
</feature>
<proteinExistence type="predicted"/>
<protein>
    <submittedName>
        <fullName evidence="2">Uncharacterized protein</fullName>
    </submittedName>
</protein>
<keyword evidence="3" id="KW-1185">Reference proteome</keyword>
<organism evidence="2 3">
    <name type="scientific">Quillaja saponaria</name>
    <name type="common">Soap bark tree</name>
    <dbReference type="NCBI Taxonomy" id="32244"/>
    <lineage>
        <taxon>Eukaryota</taxon>
        <taxon>Viridiplantae</taxon>
        <taxon>Streptophyta</taxon>
        <taxon>Embryophyta</taxon>
        <taxon>Tracheophyta</taxon>
        <taxon>Spermatophyta</taxon>
        <taxon>Magnoliopsida</taxon>
        <taxon>eudicotyledons</taxon>
        <taxon>Gunneridae</taxon>
        <taxon>Pentapetalae</taxon>
        <taxon>rosids</taxon>
        <taxon>fabids</taxon>
        <taxon>Fabales</taxon>
        <taxon>Quillajaceae</taxon>
        <taxon>Quillaja</taxon>
    </lineage>
</organism>
<dbReference type="EMBL" id="JARAOO010000003">
    <property type="protein sequence ID" value="KAJ7976398.1"/>
    <property type="molecule type" value="Genomic_DNA"/>
</dbReference>
<comment type="caution">
    <text evidence="2">The sequence shown here is derived from an EMBL/GenBank/DDBJ whole genome shotgun (WGS) entry which is preliminary data.</text>
</comment>
<sequence>MQIWGRVGSLALGREDGSWYGRKPKLTWTWIGMSWCSFSLTIAQVIVIRSGLFWVESLTMYIHVVASRIEGLYFGEAHPLFDGLLLFACVWVTAAASIQTENKN</sequence>
<dbReference type="Proteomes" id="UP001163823">
    <property type="component" value="Chromosome 3"/>
</dbReference>
<keyword evidence="1" id="KW-0812">Transmembrane</keyword>
<reference evidence="2" key="1">
    <citation type="journal article" date="2023" name="Science">
        <title>Elucidation of the pathway for biosynthesis of saponin adjuvants from the soapbark tree.</title>
        <authorList>
            <person name="Reed J."/>
            <person name="Orme A."/>
            <person name="El-Demerdash A."/>
            <person name="Owen C."/>
            <person name="Martin L.B.B."/>
            <person name="Misra R.C."/>
            <person name="Kikuchi S."/>
            <person name="Rejzek M."/>
            <person name="Martin A.C."/>
            <person name="Harkess A."/>
            <person name="Leebens-Mack J."/>
            <person name="Louveau T."/>
            <person name="Stephenson M.J."/>
            <person name="Osbourn A."/>
        </authorList>
    </citation>
    <scope>NUCLEOTIDE SEQUENCE</scope>
    <source>
        <strain evidence="2">S10</strain>
    </source>
</reference>
<accession>A0AAD7Q7N5</accession>
<name>A0AAD7Q7N5_QUISA</name>
<dbReference type="KEGG" id="qsa:O6P43_006183"/>
<feature type="transmembrane region" description="Helical" evidence="1">
    <location>
        <begin position="28"/>
        <end position="48"/>
    </location>
</feature>
<evidence type="ECO:0000313" key="2">
    <source>
        <dbReference type="EMBL" id="KAJ7976398.1"/>
    </source>
</evidence>
<evidence type="ECO:0000313" key="3">
    <source>
        <dbReference type="Proteomes" id="UP001163823"/>
    </source>
</evidence>
<gene>
    <name evidence="2" type="ORF">O6P43_006183</name>
</gene>